<dbReference type="PROSITE" id="PS50977">
    <property type="entry name" value="HTH_TETR_2"/>
    <property type="match status" value="1"/>
</dbReference>
<evidence type="ECO:0000256" key="4">
    <source>
        <dbReference type="PROSITE-ProRule" id="PRU00335"/>
    </source>
</evidence>
<feature type="domain" description="HTH tetR-type" evidence="5">
    <location>
        <begin position="15"/>
        <end position="75"/>
    </location>
</feature>
<feature type="DNA-binding region" description="H-T-H motif" evidence="4">
    <location>
        <begin position="38"/>
        <end position="57"/>
    </location>
</feature>
<dbReference type="SUPFAM" id="SSF48498">
    <property type="entry name" value="Tetracyclin repressor-like, C-terminal domain"/>
    <property type="match status" value="1"/>
</dbReference>
<dbReference type="SUPFAM" id="SSF46689">
    <property type="entry name" value="Homeodomain-like"/>
    <property type="match status" value="1"/>
</dbReference>
<evidence type="ECO:0000256" key="2">
    <source>
        <dbReference type="ARBA" id="ARBA00023125"/>
    </source>
</evidence>
<dbReference type="PANTHER" id="PTHR30055">
    <property type="entry name" value="HTH-TYPE TRANSCRIPTIONAL REGULATOR RUTR"/>
    <property type="match status" value="1"/>
</dbReference>
<accession>A0ABZ2KY94</accession>
<evidence type="ECO:0000313" key="7">
    <source>
        <dbReference type="Proteomes" id="UP001374803"/>
    </source>
</evidence>
<name>A0ABZ2KY94_9BACT</name>
<keyword evidence="1" id="KW-0805">Transcription regulation</keyword>
<evidence type="ECO:0000259" key="5">
    <source>
        <dbReference type="PROSITE" id="PS50977"/>
    </source>
</evidence>
<dbReference type="InterPro" id="IPR050109">
    <property type="entry name" value="HTH-type_TetR-like_transc_reg"/>
</dbReference>
<protein>
    <submittedName>
        <fullName evidence="6">WHG domain-containing protein</fullName>
    </submittedName>
</protein>
<organism evidence="6 7">
    <name type="scientific">Pendulispora rubella</name>
    <dbReference type="NCBI Taxonomy" id="2741070"/>
    <lineage>
        <taxon>Bacteria</taxon>
        <taxon>Pseudomonadati</taxon>
        <taxon>Myxococcota</taxon>
        <taxon>Myxococcia</taxon>
        <taxon>Myxococcales</taxon>
        <taxon>Sorangiineae</taxon>
        <taxon>Pendulisporaceae</taxon>
        <taxon>Pendulispora</taxon>
    </lineage>
</organism>
<dbReference type="Proteomes" id="UP001374803">
    <property type="component" value="Chromosome"/>
</dbReference>
<gene>
    <name evidence="6" type="ORF">LVJ94_42010</name>
</gene>
<dbReference type="InterPro" id="IPR036271">
    <property type="entry name" value="Tet_transcr_reg_TetR-rel_C_sf"/>
</dbReference>
<keyword evidence="2 4" id="KW-0238">DNA-binding</keyword>
<dbReference type="InterPro" id="IPR009057">
    <property type="entry name" value="Homeodomain-like_sf"/>
</dbReference>
<sequence length="213" mass="22789">MPRIKKKAAGAYHHGNLREAIVAAATKVVNDEGPLELTVRRVSTQLGVTHAAVYHHFEDRTAILAAVAEAAFVQLSEAIASRQAVLGETALERFAASGLAYVSFAVKHPRLYGVMFGPEAAERHAYPALAEAAARVFELLRGSIAASQNEGMVAEGSPDEHALFAWSAVHGLASLIVGRQLGQMELPSDDPERLAQLIVLRAFTGLAAKPEYK</sequence>
<dbReference type="Gene3D" id="1.10.357.10">
    <property type="entry name" value="Tetracycline Repressor, domain 2"/>
    <property type="match status" value="1"/>
</dbReference>
<dbReference type="Pfam" id="PF00440">
    <property type="entry name" value="TetR_N"/>
    <property type="match status" value="1"/>
</dbReference>
<dbReference type="PRINTS" id="PR00455">
    <property type="entry name" value="HTHTETR"/>
</dbReference>
<keyword evidence="3" id="KW-0804">Transcription</keyword>
<dbReference type="PANTHER" id="PTHR30055:SF220">
    <property type="entry name" value="TETR-FAMILY REGULATORY PROTEIN"/>
    <property type="match status" value="1"/>
</dbReference>
<evidence type="ECO:0000256" key="3">
    <source>
        <dbReference type="ARBA" id="ARBA00023163"/>
    </source>
</evidence>
<evidence type="ECO:0000256" key="1">
    <source>
        <dbReference type="ARBA" id="ARBA00023015"/>
    </source>
</evidence>
<dbReference type="InterPro" id="IPR001647">
    <property type="entry name" value="HTH_TetR"/>
</dbReference>
<dbReference type="EMBL" id="CP089983">
    <property type="protein sequence ID" value="WXB03467.1"/>
    <property type="molecule type" value="Genomic_DNA"/>
</dbReference>
<dbReference type="InterPro" id="IPR025996">
    <property type="entry name" value="MT1864/Rv1816-like_C"/>
</dbReference>
<dbReference type="RefSeq" id="WP_394833096.1">
    <property type="nucleotide sequence ID" value="NZ_CP089929.1"/>
</dbReference>
<proteinExistence type="predicted"/>
<keyword evidence="7" id="KW-1185">Reference proteome</keyword>
<dbReference type="Pfam" id="PF13305">
    <property type="entry name" value="TetR_C_33"/>
    <property type="match status" value="1"/>
</dbReference>
<evidence type="ECO:0000313" key="6">
    <source>
        <dbReference type="EMBL" id="WXB03467.1"/>
    </source>
</evidence>
<reference evidence="6" key="1">
    <citation type="submission" date="2021-12" db="EMBL/GenBank/DDBJ databases">
        <title>Discovery of the Pendulisporaceae a myxobacterial family with distinct sporulation behavior and unique specialized metabolism.</title>
        <authorList>
            <person name="Garcia R."/>
            <person name="Popoff A."/>
            <person name="Bader C.D."/>
            <person name="Loehr J."/>
            <person name="Walesch S."/>
            <person name="Walt C."/>
            <person name="Boldt J."/>
            <person name="Bunk B."/>
            <person name="Haeckl F.J.F.P.J."/>
            <person name="Gunesch A.P."/>
            <person name="Birkelbach J."/>
            <person name="Nuebel U."/>
            <person name="Pietschmann T."/>
            <person name="Bach T."/>
            <person name="Mueller R."/>
        </authorList>
    </citation>
    <scope>NUCLEOTIDE SEQUENCE</scope>
    <source>
        <strain evidence="6">MSr11367</strain>
    </source>
</reference>